<dbReference type="EMBL" id="JANAKD010000694">
    <property type="protein sequence ID" value="KAJ3490326.1"/>
    <property type="molecule type" value="Genomic_DNA"/>
</dbReference>
<comment type="caution">
    <text evidence="1">The sequence shown here is derived from an EMBL/GenBank/DDBJ whole genome shotgun (WGS) entry which is preliminary data.</text>
</comment>
<reference evidence="1" key="1">
    <citation type="submission" date="2022-07" db="EMBL/GenBank/DDBJ databases">
        <title>Genome Sequence of Lecanicillium saksenae.</title>
        <authorList>
            <person name="Buettner E."/>
        </authorList>
    </citation>
    <scope>NUCLEOTIDE SEQUENCE</scope>
    <source>
        <strain evidence="1">VT-O1</strain>
    </source>
</reference>
<organism evidence="1 2">
    <name type="scientific">Lecanicillium saksenae</name>
    <dbReference type="NCBI Taxonomy" id="468837"/>
    <lineage>
        <taxon>Eukaryota</taxon>
        <taxon>Fungi</taxon>
        <taxon>Dikarya</taxon>
        <taxon>Ascomycota</taxon>
        <taxon>Pezizomycotina</taxon>
        <taxon>Sordariomycetes</taxon>
        <taxon>Hypocreomycetidae</taxon>
        <taxon>Hypocreales</taxon>
        <taxon>Cordycipitaceae</taxon>
        <taxon>Lecanicillium</taxon>
    </lineage>
</organism>
<dbReference type="Proteomes" id="UP001148737">
    <property type="component" value="Unassembled WGS sequence"/>
</dbReference>
<name>A0ACC1QT48_9HYPO</name>
<sequence length="87" mass="9483">MKFNLAIATALIGAVSAATLKERVDGIKERAAIATPVQRDDASVRRSRCPEVFGNCEACYERYPYCQSTQIPSMITCLIYCDGCPGC</sequence>
<protein>
    <submittedName>
        <fullName evidence="1">Uncharacterized protein</fullName>
    </submittedName>
</protein>
<gene>
    <name evidence="1" type="ORF">NLG97_g5805</name>
</gene>
<evidence type="ECO:0000313" key="2">
    <source>
        <dbReference type="Proteomes" id="UP001148737"/>
    </source>
</evidence>
<accession>A0ACC1QT48</accession>
<keyword evidence="2" id="KW-1185">Reference proteome</keyword>
<proteinExistence type="predicted"/>
<evidence type="ECO:0000313" key="1">
    <source>
        <dbReference type="EMBL" id="KAJ3490326.1"/>
    </source>
</evidence>